<name>A0ABQ9G0W7_9NEOP</name>
<evidence type="ECO:0000313" key="3">
    <source>
        <dbReference type="Proteomes" id="UP001159363"/>
    </source>
</evidence>
<dbReference type="Proteomes" id="UP001159363">
    <property type="component" value="Chromosome 16"/>
</dbReference>
<dbReference type="EMBL" id="JARBHB010000017">
    <property type="protein sequence ID" value="KAJ8866121.1"/>
    <property type="molecule type" value="Genomic_DNA"/>
</dbReference>
<accession>A0ABQ9G0W7</accession>
<dbReference type="InterPro" id="IPR011990">
    <property type="entry name" value="TPR-like_helical_dom_sf"/>
</dbReference>
<evidence type="ECO:0000313" key="2">
    <source>
        <dbReference type="EMBL" id="KAJ8866121.1"/>
    </source>
</evidence>
<comment type="caution">
    <text evidence="2">The sequence shown here is derived from an EMBL/GenBank/DDBJ whole genome shotgun (WGS) entry which is preliminary data.</text>
</comment>
<gene>
    <name evidence="2" type="ORF">PR048_033645</name>
</gene>
<evidence type="ECO:0000256" key="1">
    <source>
        <dbReference type="SAM" id="Coils"/>
    </source>
</evidence>
<sequence>MECEDEIVDGICGRLSQLSMNVDKAKTETDDTSDKSKDLVEQELLWAKLKLLQCPFSWDDLKEIVNYDKTADKHKARIAQTEKKLETLHRAEFLYTGLILNIVLVYEHFCDGDTGSSLAVLCATEALLKSSSSPGQFSSKLVADNKDALWYVVLACRAYLYFYSRNFCEVGRTLMKIKKFDDLNNACKAGILVVRVEVLIEYGHEGDVASIKHMEAALSLDPNQAEWHFFLGKCLRKLRRLDYSLNRPAKEELKAFEEAYKIAKHPVYAVFLAQAYIETACSVFSKQHNSGTVPSASKVIDRMNKRSVELYK</sequence>
<keyword evidence="3" id="KW-1185">Reference proteome</keyword>
<keyword evidence="1" id="KW-0175">Coiled coil</keyword>
<feature type="coiled-coil region" evidence="1">
    <location>
        <begin position="64"/>
        <end position="91"/>
    </location>
</feature>
<reference evidence="2 3" key="1">
    <citation type="submission" date="2023-02" db="EMBL/GenBank/DDBJ databases">
        <title>LHISI_Scaffold_Assembly.</title>
        <authorList>
            <person name="Stuart O.P."/>
            <person name="Cleave R."/>
            <person name="Magrath M.J.L."/>
            <person name="Mikheyev A.S."/>
        </authorList>
    </citation>
    <scope>NUCLEOTIDE SEQUENCE [LARGE SCALE GENOMIC DNA]</scope>
    <source>
        <strain evidence="2">Daus_M_001</strain>
        <tissue evidence="2">Leg muscle</tissue>
    </source>
</reference>
<dbReference type="Gene3D" id="1.25.40.10">
    <property type="entry name" value="Tetratricopeptide repeat domain"/>
    <property type="match status" value="1"/>
</dbReference>
<proteinExistence type="predicted"/>
<protein>
    <submittedName>
        <fullName evidence="2">Uncharacterized protein</fullName>
    </submittedName>
</protein>
<organism evidence="2 3">
    <name type="scientific">Dryococelus australis</name>
    <dbReference type="NCBI Taxonomy" id="614101"/>
    <lineage>
        <taxon>Eukaryota</taxon>
        <taxon>Metazoa</taxon>
        <taxon>Ecdysozoa</taxon>
        <taxon>Arthropoda</taxon>
        <taxon>Hexapoda</taxon>
        <taxon>Insecta</taxon>
        <taxon>Pterygota</taxon>
        <taxon>Neoptera</taxon>
        <taxon>Polyneoptera</taxon>
        <taxon>Phasmatodea</taxon>
        <taxon>Verophasmatodea</taxon>
        <taxon>Anareolatae</taxon>
        <taxon>Phasmatidae</taxon>
        <taxon>Eurycanthinae</taxon>
        <taxon>Dryococelus</taxon>
    </lineage>
</organism>